<dbReference type="GO" id="GO:0000967">
    <property type="term" value="P:rRNA 5'-end processing"/>
    <property type="evidence" value="ECO:0007669"/>
    <property type="project" value="UniProtKB-UniRule"/>
</dbReference>
<keyword evidence="8" id="KW-1185">Reference proteome</keyword>
<comment type="similarity">
    <text evidence="5">Belongs to the YqgF HJR family.</text>
</comment>
<dbReference type="RefSeq" id="WP_090880217.1">
    <property type="nucleotide sequence ID" value="NZ_FMXQ01000011.1"/>
</dbReference>
<dbReference type="InterPro" id="IPR006641">
    <property type="entry name" value="YqgF/RNaseH-like_dom"/>
</dbReference>
<dbReference type="Gene3D" id="3.30.420.140">
    <property type="entry name" value="YqgF/RNase H-like domain"/>
    <property type="match status" value="1"/>
</dbReference>
<comment type="subcellular location">
    <subcellularLocation>
        <location evidence="5">Cytoplasm</location>
    </subcellularLocation>
</comment>
<evidence type="ECO:0000256" key="5">
    <source>
        <dbReference type="HAMAP-Rule" id="MF_00651"/>
    </source>
</evidence>
<dbReference type="SUPFAM" id="SSF53098">
    <property type="entry name" value="Ribonuclease H-like"/>
    <property type="match status" value="1"/>
</dbReference>
<gene>
    <name evidence="7" type="ORF">SAMN02982931_04380</name>
</gene>
<name>A0A1G6ECD5_9HYPH</name>
<keyword evidence="2 5" id="KW-0690">Ribosome biogenesis</keyword>
<keyword evidence="4 5" id="KW-0378">Hydrolase</keyword>
<keyword evidence="1 5" id="KW-0963">Cytoplasm</keyword>
<dbReference type="GO" id="GO:0016788">
    <property type="term" value="F:hydrolase activity, acting on ester bonds"/>
    <property type="evidence" value="ECO:0007669"/>
    <property type="project" value="UniProtKB-UniRule"/>
</dbReference>
<evidence type="ECO:0000256" key="2">
    <source>
        <dbReference type="ARBA" id="ARBA00022517"/>
    </source>
</evidence>
<dbReference type="HAMAP" id="MF_00651">
    <property type="entry name" value="Nuclease_YqgF"/>
    <property type="match status" value="1"/>
</dbReference>
<dbReference type="NCBIfam" id="TIGR00250">
    <property type="entry name" value="RNAse_H_YqgF"/>
    <property type="match status" value="1"/>
</dbReference>
<dbReference type="SMART" id="SM00732">
    <property type="entry name" value="YqgFc"/>
    <property type="match status" value="1"/>
</dbReference>
<dbReference type="Proteomes" id="UP000199071">
    <property type="component" value="Unassembled WGS sequence"/>
</dbReference>
<dbReference type="CDD" id="cd16964">
    <property type="entry name" value="YqgF"/>
    <property type="match status" value="1"/>
</dbReference>
<evidence type="ECO:0000313" key="7">
    <source>
        <dbReference type="EMBL" id="SDB55139.1"/>
    </source>
</evidence>
<dbReference type="InterPro" id="IPR037027">
    <property type="entry name" value="YqgF/RNaseH-like_dom_sf"/>
</dbReference>
<sequence length="161" mass="17050">MAKAPPPLTIEELAAILPPVGGLIGLDLGTKTIGLATSDPGRRIATPLIVIKRKKFTADAAELMKQVAAYQPVALVLGMPINMDGSEGPRAQATRAFVRSLAPITDLPVALWDERLSTAAVTRTLLEADASRKRRGEVVDKMAAAYILQGALDRLAGMRLA</sequence>
<dbReference type="PANTHER" id="PTHR33317:SF4">
    <property type="entry name" value="POLYNUCLEOTIDYL TRANSFERASE, RIBONUCLEASE H-LIKE SUPERFAMILY PROTEIN"/>
    <property type="match status" value="1"/>
</dbReference>
<evidence type="ECO:0000313" key="8">
    <source>
        <dbReference type="Proteomes" id="UP000199071"/>
    </source>
</evidence>
<dbReference type="OrthoDB" id="9796140at2"/>
<organism evidence="7 8">
    <name type="scientific">Bauldia litoralis</name>
    <dbReference type="NCBI Taxonomy" id="665467"/>
    <lineage>
        <taxon>Bacteria</taxon>
        <taxon>Pseudomonadati</taxon>
        <taxon>Pseudomonadota</taxon>
        <taxon>Alphaproteobacteria</taxon>
        <taxon>Hyphomicrobiales</taxon>
        <taxon>Kaistiaceae</taxon>
        <taxon>Bauldia</taxon>
    </lineage>
</organism>
<evidence type="ECO:0000259" key="6">
    <source>
        <dbReference type="SMART" id="SM00732"/>
    </source>
</evidence>
<reference evidence="7 8" key="1">
    <citation type="submission" date="2016-10" db="EMBL/GenBank/DDBJ databases">
        <authorList>
            <person name="de Groot N.N."/>
        </authorList>
    </citation>
    <scope>NUCLEOTIDE SEQUENCE [LARGE SCALE GENOMIC DNA]</scope>
    <source>
        <strain evidence="7 8">ATCC 35022</strain>
    </source>
</reference>
<dbReference type="GO" id="GO:0004518">
    <property type="term" value="F:nuclease activity"/>
    <property type="evidence" value="ECO:0007669"/>
    <property type="project" value="UniProtKB-KW"/>
</dbReference>
<dbReference type="Pfam" id="PF03652">
    <property type="entry name" value="RuvX"/>
    <property type="match status" value="1"/>
</dbReference>
<dbReference type="EC" id="3.1.-.-" evidence="5"/>
<evidence type="ECO:0000256" key="3">
    <source>
        <dbReference type="ARBA" id="ARBA00022722"/>
    </source>
</evidence>
<evidence type="ECO:0000256" key="4">
    <source>
        <dbReference type="ARBA" id="ARBA00022801"/>
    </source>
</evidence>
<dbReference type="InterPro" id="IPR005227">
    <property type="entry name" value="YqgF"/>
</dbReference>
<dbReference type="EMBL" id="FMXQ01000011">
    <property type="protein sequence ID" value="SDB55139.1"/>
    <property type="molecule type" value="Genomic_DNA"/>
</dbReference>
<dbReference type="GO" id="GO:0005829">
    <property type="term" value="C:cytosol"/>
    <property type="evidence" value="ECO:0007669"/>
    <property type="project" value="TreeGrafter"/>
</dbReference>
<accession>A0A1G6ECD5</accession>
<protein>
    <recommendedName>
        <fullName evidence="5">Putative pre-16S rRNA nuclease</fullName>
        <ecNumber evidence="5">3.1.-.-</ecNumber>
    </recommendedName>
</protein>
<proteinExistence type="inferred from homology"/>
<dbReference type="InterPro" id="IPR012337">
    <property type="entry name" value="RNaseH-like_sf"/>
</dbReference>
<keyword evidence="3 5" id="KW-0540">Nuclease</keyword>
<evidence type="ECO:0000256" key="1">
    <source>
        <dbReference type="ARBA" id="ARBA00022490"/>
    </source>
</evidence>
<dbReference type="STRING" id="665467.SAMN02982931_04380"/>
<dbReference type="AlphaFoldDB" id="A0A1G6ECD5"/>
<feature type="domain" description="YqgF/RNase H-like" evidence="6">
    <location>
        <begin position="21"/>
        <end position="121"/>
    </location>
</feature>
<comment type="function">
    <text evidence="5">Could be a nuclease involved in processing of the 5'-end of pre-16S rRNA.</text>
</comment>
<dbReference type="PANTHER" id="PTHR33317">
    <property type="entry name" value="POLYNUCLEOTIDYL TRANSFERASE, RIBONUCLEASE H-LIKE SUPERFAMILY PROTEIN"/>
    <property type="match status" value="1"/>
</dbReference>